<gene>
    <name evidence="2" type="ORF">M6B38_322070</name>
</gene>
<organism evidence="2 3">
    <name type="scientific">Iris pallida</name>
    <name type="common">Sweet iris</name>
    <dbReference type="NCBI Taxonomy" id="29817"/>
    <lineage>
        <taxon>Eukaryota</taxon>
        <taxon>Viridiplantae</taxon>
        <taxon>Streptophyta</taxon>
        <taxon>Embryophyta</taxon>
        <taxon>Tracheophyta</taxon>
        <taxon>Spermatophyta</taxon>
        <taxon>Magnoliopsida</taxon>
        <taxon>Liliopsida</taxon>
        <taxon>Asparagales</taxon>
        <taxon>Iridaceae</taxon>
        <taxon>Iridoideae</taxon>
        <taxon>Irideae</taxon>
        <taxon>Iris</taxon>
    </lineage>
</organism>
<reference evidence="2" key="2">
    <citation type="submission" date="2023-04" db="EMBL/GenBank/DDBJ databases">
        <authorList>
            <person name="Bruccoleri R.E."/>
            <person name="Oakeley E.J."/>
            <person name="Faust A.-M."/>
            <person name="Dessus-Babus S."/>
            <person name="Altorfer M."/>
            <person name="Burckhardt D."/>
            <person name="Oertli M."/>
            <person name="Naumann U."/>
            <person name="Petersen F."/>
            <person name="Wong J."/>
        </authorList>
    </citation>
    <scope>NUCLEOTIDE SEQUENCE</scope>
    <source>
        <strain evidence="2">GSM-AAB239-AS_SAM_17_03QT</strain>
        <tissue evidence="2">Leaf</tissue>
    </source>
</reference>
<comment type="caution">
    <text evidence="2">The sequence shown here is derived from an EMBL/GenBank/DDBJ whole genome shotgun (WGS) entry which is preliminary data.</text>
</comment>
<sequence length="55" mass="6367">MGRGAWSRVRLGLHLLGVIMRVFSLITSFLCHGDFTHLTFRFLKGRLTLQFMNIT</sequence>
<keyword evidence="1" id="KW-0472">Membrane</keyword>
<name>A0AAX6HAM8_IRIPA</name>
<evidence type="ECO:0000313" key="2">
    <source>
        <dbReference type="EMBL" id="KAJ6838076.1"/>
    </source>
</evidence>
<reference evidence="2" key="1">
    <citation type="journal article" date="2023" name="GigaByte">
        <title>Genome assembly of the bearded iris, Iris pallida Lam.</title>
        <authorList>
            <person name="Bruccoleri R.E."/>
            <person name="Oakeley E.J."/>
            <person name="Faust A.M.E."/>
            <person name="Altorfer M."/>
            <person name="Dessus-Babus S."/>
            <person name="Burckhardt D."/>
            <person name="Oertli M."/>
            <person name="Naumann U."/>
            <person name="Petersen F."/>
            <person name="Wong J."/>
        </authorList>
    </citation>
    <scope>NUCLEOTIDE SEQUENCE</scope>
    <source>
        <strain evidence="2">GSM-AAB239-AS_SAM_17_03QT</strain>
    </source>
</reference>
<dbReference type="EMBL" id="JANAVB010010997">
    <property type="protein sequence ID" value="KAJ6838076.1"/>
    <property type="molecule type" value="Genomic_DNA"/>
</dbReference>
<keyword evidence="1" id="KW-1133">Transmembrane helix</keyword>
<evidence type="ECO:0000256" key="1">
    <source>
        <dbReference type="SAM" id="Phobius"/>
    </source>
</evidence>
<protein>
    <submittedName>
        <fullName evidence="2">Uncharacterized protein</fullName>
    </submittedName>
</protein>
<feature type="transmembrane region" description="Helical" evidence="1">
    <location>
        <begin position="12"/>
        <end position="31"/>
    </location>
</feature>
<dbReference type="AlphaFoldDB" id="A0AAX6HAM8"/>
<dbReference type="Proteomes" id="UP001140949">
    <property type="component" value="Unassembled WGS sequence"/>
</dbReference>
<keyword evidence="1" id="KW-0812">Transmembrane</keyword>
<proteinExistence type="predicted"/>
<evidence type="ECO:0000313" key="3">
    <source>
        <dbReference type="Proteomes" id="UP001140949"/>
    </source>
</evidence>
<keyword evidence="3" id="KW-1185">Reference proteome</keyword>
<accession>A0AAX6HAM8</accession>